<keyword evidence="2" id="KW-0812">Transmembrane</keyword>
<proteinExistence type="predicted"/>
<evidence type="ECO:0000313" key="4">
    <source>
        <dbReference type="EMBL" id="SQH24983.1"/>
    </source>
</evidence>
<dbReference type="InterPro" id="IPR002059">
    <property type="entry name" value="CSP_DNA-bd"/>
</dbReference>
<feature type="transmembrane region" description="Helical" evidence="2">
    <location>
        <begin position="172"/>
        <end position="205"/>
    </location>
</feature>
<dbReference type="PANTHER" id="PTHR12962">
    <property type="entry name" value="CALCIUM-REGULATED HEAT STABLE PROTEIN CRHSP-24-RELATED"/>
    <property type="match status" value="1"/>
</dbReference>
<accession>A0AAX2J607</accession>
<dbReference type="GO" id="GO:0003730">
    <property type="term" value="F:mRNA 3'-UTR binding"/>
    <property type="evidence" value="ECO:0007669"/>
    <property type="project" value="TreeGrafter"/>
</dbReference>
<sequence length="280" mass="31785">MTPQRFKGKIKSWNAECAFGFIETTDKKQVFFHIDALQSPQIKPIVGETVQLLAVQNEKGWKATAVSSPERKAKAQPKHIDQFTQGKIIKWDDDRGFGFIQIPNMKEQIFFHANDLSLNQGKFRPQEGEAVLVKAKHDGKRWTATVVTSGKRQLAERKINQREESLHSRASIAMVCSLLWLGIVAFRLPKLAAIYAGLSLALYLMYQKDKNAANAGEWRVPEDNLHMFALVGGWCGGLIARYQFNHKTTKQEFVTTFWITVIANIGATIYFMPELTAWLK</sequence>
<dbReference type="GeneID" id="93262468"/>
<dbReference type="AlphaFoldDB" id="A0AAX2J607"/>
<protein>
    <submittedName>
        <fullName evidence="4">RNA chaperone/anti-terminator</fullName>
    </submittedName>
</protein>
<dbReference type="Gene3D" id="2.40.50.140">
    <property type="entry name" value="Nucleic acid-binding proteins"/>
    <property type="match status" value="2"/>
</dbReference>
<dbReference type="Pfam" id="PF00313">
    <property type="entry name" value="CSD"/>
    <property type="match status" value="2"/>
</dbReference>
<feature type="domain" description="CSD" evidence="3">
    <location>
        <begin position="5"/>
        <end position="68"/>
    </location>
</feature>
<dbReference type="CDD" id="cd04458">
    <property type="entry name" value="CSP_CDS"/>
    <property type="match status" value="1"/>
</dbReference>
<evidence type="ECO:0000313" key="5">
    <source>
        <dbReference type="Proteomes" id="UP000248598"/>
    </source>
</evidence>
<evidence type="ECO:0000259" key="3">
    <source>
        <dbReference type="PROSITE" id="PS51857"/>
    </source>
</evidence>
<gene>
    <name evidence="4" type="ORF">NCTC10529_01178</name>
</gene>
<evidence type="ECO:0000256" key="2">
    <source>
        <dbReference type="SAM" id="Phobius"/>
    </source>
</evidence>
<dbReference type="PROSITE" id="PS51857">
    <property type="entry name" value="CSD_2"/>
    <property type="match status" value="1"/>
</dbReference>
<feature type="transmembrane region" description="Helical" evidence="2">
    <location>
        <begin position="254"/>
        <end position="272"/>
    </location>
</feature>
<reference evidence="4 5" key="1">
    <citation type="submission" date="2018-06" db="EMBL/GenBank/DDBJ databases">
        <authorList>
            <consortium name="Pathogen Informatics"/>
            <person name="Doyle S."/>
        </authorList>
    </citation>
    <scope>NUCLEOTIDE SEQUENCE [LARGE SCALE GENOMIC DNA]</scope>
    <source>
        <strain evidence="4 5">NCTC10529</strain>
    </source>
</reference>
<dbReference type="SUPFAM" id="SSF50249">
    <property type="entry name" value="Nucleic acid-binding proteins"/>
    <property type="match status" value="2"/>
</dbReference>
<dbReference type="Proteomes" id="UP000248598">
    <property type="component" value="Chromosome 1"/>
</dbReference>
<dbReference type="EMBL" id="LS483426">
    <property type="protein sequence ID" value="SQH24983.1"/>
    <property type="molecule type" value="Genomic_DNA"/>
</dbReference>
<dbReference type="InterPro" id="IPR011129">
    <property type="entry name" value="CSD"/>
</dbReference>
<name>A0AAX2J607_KINKI</name>
<evidence type="ECO:0000256" key="1">
    <source>
        <dbReference type="ARBA" id="ARBA00022553"/>
    </source>
</evidence>
<organism evidence="4 5">
    <name type="scientific">Kingella kingae</name>
    <dbReference type="NCBI Taxonomy" id="504"/>
    <lineage>
        <taxon>Bacteria</taxon>
        <taxon>Pseudomonadati</taxon>
        <taxon>Pseudomonadota</taxon>
        <taxon>Betaproteobacteria</taxon>
        <taxon>Neisseriales</taxon>
        <taxon>Neisseriaceae</taxon>
        <taxon>Kingella</taxon>
    </lineage>
</organism>
<dbReference type="Pfam" id="PF06961">
    <property type="entry name" value="DUF1294"/>
    <property type="match status" value="1"/>
</dbReference>
<keyword evidence="2" id="KW-0472">Membrane</keyword>
<dbReference type="InterPro" id="IPR012340">
    <property type="entry name" value="NA-bd_OB-fold"/>
</dbReference>
<feature type="transmembrane region" description="Helical" evidence="2">
    <location>
        <begin position="225"/>
        <end position="242"/>
    </location>
</feature>
<dbReference type="SMART" id="SM00357">
    <property type="entry name" value="CSP"/>
    <property type="match status" value="2"/>
</dbReference>
<dbReference type="GO" id="GO:0005829">
    <property type="term" value="C:cytosol"/>
    <property type="evidence" value="ECO:0007669"/>
    <property type="project" value="UniProtKB-ARBA"/>
</dbReference>
<dbReference type="GO" id="GO:0043488">
    <property type="term" value="P:regulation of mRNA stability"/>
    <property type="evidence" value="ECO:0007669"/>
    <property type="project" value="TreeGrafter"/>
</dbReference>
<dbReference type="InterPro" id="IPR052069">
    <property type="entry name" value="Ca-reg_mRNA-binding_domain"/>
</dbReference>
<keyword evidence="1" id="KW-0597">Phosphoprotein</keyword>
<dbReference type="RefSeq" id="WP_003785860.1">
    <property type="nucleotide sequence ID" value="NZ_CP091518.1"/>
</dbReference>
<dbReference type="InterPro" id="IPR010718">
    <property type="entry name" value="DUF1294"/>
</dbReference>
<keyword evidence="2" id="KW-1133">Transmembrane helix</keyword>
<dbReference type="PANTHER" id="PTHR12962:SF1">
    <property type="entry name" value="COLD SHOCK DOMAIN-CONTAINING PROTEIN CG9705"/>
    <property type="match status" value="1"/>
</dbReference>